<dbReference type="PROSITE" id="PS00866">
    <property type="entry name" value="CPSASE_1"/>
    <property type="match status" value="1"/>
</dbReference>
<keyword evidence="6" id="KW-0092">Biotin</keyword>
<organism evidence="13 14">
    <name type="scientific">Paramicrobacterium humi</name>
    <dbReference type="NCBI Taxonomy" id="640635"/>
    <lineage>
        <taxon>Bacteria</taxon>
        <taxon>Bacillati</taxon>
        <taxon>Actinomycetota</taxon>
        <taxon>Actinomycetes</taxon>
        <taxon>Micrococcales</taxon>
        <taxon>Microbacteriaceae</taxon>
        <taxon>Paramicrobacterium</taxon>
    </lineage>
</organism>
<dbReference type="OrthoDB" id="9760256at2"/>
<dbReference type="SUPFAM" id="SSF51246">
    <property type="entry name" value="Rudiment single hybrid motif"/>
    <property type="match status" value="1"/>
</dbReference>
<dbReference type="PROSITE" id="PS00867">
    <property type="entry name" value="CPSASE_2"/>
    <property type="match status" value="1"/>
</dbReference>
<dbReference type="EMBL" id="FNRY01000001">
    <property type="protein sequence ID" value="SEC09605.1"/>
    <property type="molecule type" value="Genomic_DNA"/>
</dbReference>
<dbReference type="CDD" id="cd06850">
    <property type="entry name" value="biotinyl_domain"/>
    <property type="match status" value="1"/>
</dbReference>
<dbReference type="Pfam" id="PF21139">
    <property type="entry name" value="BT_MCC_alpha"/>
    <property type="match status" value="1"/>
</dbReference>
<evidence type="ECO:0000256" key="1">
    <source>
        <dbReference type="ARBA" id="ARBA00001953"/>
    </source>
</evidence>
<dbReference type="FunFam" id="3.40.50.20:FF:000010">
    <property type="entry name" value="Propionyl-CoA carboxylase subunit alpha"/>
    <property type="match status" value="1"/>
</dbReference>
<keyword evidence="4 8" id="KW-0547">Nucleotide-binding</keyword>
<dbReference type="InterPro" id="IPR011764">
    <property type="entry name" value="Biotin_carboxylation_dom"/>
</dbReference>
<accession>A0A1H4PQG1</accession>
<evidence type="ECO:0000256" key="7">
    <source>
        <dbReference type="ARBA" id="ARBA00046317"/>
    </source>
</evidence>
<protein>
    <recommendedName>
        <fullName evidence="2">biotin carboxylase</fullName>
        <ecNumber evidence="2">6.3.4.14</ecNumber>
    </recommendedName>
</protein>
<dbReference type="Pfam" id="PF00289">
    <property type="entry name" value="Biotin_carb_N"/>
    <property type="match status" value="1"/>
</dbReference>
<comment type="pathway">
    <text evidence="7">Amino-acid degradation; L-leucine degradation.</text>
</comment>
<name>A0A1H4PQG1_9MICO</name>
<dbReference type="InterPro" id="IPR016185">
    <property type="entry name" value="PreATP-grasp_dom_sf"/>
</dbReference>
<dbReference type="SUPFAM" id="SSF52440">
    <property type="entry name" value="PreATP-grasp domain"/>
    <property type="match status" value="1"/>
</dbReference>
<feature type="domain" description="ATP-grasp" evidence="11">
    <location>
        <begin position="120"/>
        <end position="319"/>
    </location>
</feature>
<dbReference type="GO" id="GO:0046872">
    <property type="term" value="F:metal ion binding"/>
    <property type="evidence" value="ECO:0007669"/>
    <property type="project" value="InterPro"/>
</dbReference>
<reference evidence="13 14" key="1">
    <citation type="submission" date="2016-10" db="EMBL/GenBank/DDBJ databases">
        <authorList>
            <person name="de Groot N.N."/>
        </authorList>
    </citation>
    <scope>NUCLEOTIDE SEQUENCE [LARGE SCALE GENOMIC DNA]</scope>
    <source>
        <strain evidence="13 14">DSM 21799</strain>
    </source>
</reference>
<evidence type="ECO:0000256" key="8">
    <source>
        <dbReference type="PROSITE-ProRule" id="PRU00409"/>
    </source>
</evidence>
<sequence>MFTTVLVANRGEIARRVIRTLRRMGIRSVAVYSDADAAEPHVREADVAVRLGPARPAESYLNIARIVDAAVRAGAEAIHPGYGFLSENAAFAQAVSDAGLVFIGPGVEALEVMGDKIRAKQRVTRDGVPVIPGIAEPGLDDDALTAAAAQIGYPVLIKPSAGGGGKGMLDVSDPSELPEALRAARRVAATAFGDDTLFLERLVTAPRHIEVQVLADEHGRVIHLGERECSLQRRHQKVIEEAPSPLIDEDTRERIGAAACAVARSVDYRGAGTVEFLVSAEQPGEFFFMEMNTRLQVEHPVTELVTGIDIVEQQLRIAAGEPLAVEQEQIRLSGHAVEARVYAEDDQFLPQAGRVLELRLPDEVRVDSGIAGGSVIGGDYDPMLAKIIAHAGTREHAFAALARALERTVVLGVTTNTRFLHGLVTDPGVLSGDFDTTTIDRRIAERAPAEVPETTWRAAALALHADAWRSAPTDSVWAAPTGWRLGGAPRGIDYRLSCDGEERTLRVAGRPEAASVDSSPAACRAVDGALLVHIDGLTTTIEAARDDDVLWLHDGHGARAFRIIDRDAATAHARGAADDAAPELRSPMPGTVVAVAADDGTHVAEGDTILVIEAMKMEHRITAPRAGRVDLHVGHGQAVARDAVVATVVPDDQETSDERGRAEPGDHPAPTPHEGDQSEHRTR</sequence>
<evidence type="ECO:0000256" key="9">
    <source>
        <dbReference type="SAM" id="MobiDB-lite"/>
    </source>
</evidence>
<dbReference type="InterPro" id="IPR005479">
    <property type="entry name" value="CPAse_ATP-bd"/>
</dbReference>
<dbReference type="InterPro" id="IPR048429">
    <property type="entry name" value="MCC_alpha_BT"/>
</dbReference>
<dbReference type="Gene3D" id="2.40.50.100">
    <property type="match status" value="1"/>
</dbReference>
<dbReference type="Pfam" id="PF02785">
    <property type="entry name" value="Biotin_carb_C"/>
    <property type="match status" value="1"/>
</dbReference>
<feature type="compositionally biased region" description="Basic and acidic residues" evidence="9">
    <location>
        <begin position="673"/>
        <end position="683"/>
    </location>
</feature>
<keyword evidence="3" id="KW-0436">Ligase</keyword>
<dbReference type="EC" id="6.3.4.14" evidence="2"/>
<comment type="cofactor">
    <cofactor evidence="1">
        <name>biotin</name>
        <dbReference type="ChEBI" id="CHEBI:57586"/>
    </cofactor>
</comment>
<dbReference type="PANTHER" id="PTHR18866:SF33">
    <property type="entry name" value="METHYLCROTONOYL-COA CARBOXYLASE SUBUNIT ALPHA, MITOCHONDRIAL-RELATED"/>
    <property type="match status" value="1"/>
</dbReference>
<dbReference type="InterPro" id="IPR011053">
    <property type="entry name" value="Single_hybrid_motif"/>
</dbReference>
<dbReference type="PROSITE" id="PS50979">
    <property type="entry name" value="BC"/>
    <property type="match status" value="1"/>
</dbReference>
<dbReference type="InterPro" id="IPR050856">
    <property type="entry name" value="Biotin_carboxylase_complex"/>
</dbReference>
<dbReference type="InterPro" id="IPR011761">
    <property type="entry name" value="ATP-grasp"/>
</dbReference>
<dbReference type="STRING" id="640635.SAMN04489806_2582"/>
<dbReference type="PROSITE" id="PS00188">
    <property type="entry name" value="BIOTIN"/>
    <property type="match status" value="1"/>
</dbReference>
<gene>
    <name evidence="13" type="ORF">SAMN04489806_2582</name>
</gene>
<dbReference type="Pfam" id="PF02786">
    <property type="entry name" value="CPSase_L_D2"/>
    <property type="match status" value="1"/>
</dbReference>
<dbReference type="PANTHER" id="PTHR18866">
    <property type="entry name" value="CARBOXYLASE:PYRUVATE/ACETYL-COA/PROPIONYL-COA CARBOXYLASE"/>
    <property type="match status" value="1"/>
</dbReference>
<evidence type="ECO:0000256" key="4">
    <source>
        <dbReference type="ARBA" id="ARBA00022741"/>
    </source>
</evidence>
<evidence type="ECO:0000256" key="2">
    <source>
        <dbReference type="ARBA" id="ARBA00013263"/>
    </source>
</evidence>
<dbReference type="GO" id="GO:0005524">
    <property type="term" value="F:ATP binding"/>
    <property type="evidence" value="ECO:0007669"/>
    <property type="project" value="UniProtKB-UniRule"/>
</dbReference>
<dbReference type="FunFam" id="3.30.470.20:FF:000028">
    <property type="entry name" value="Methylcrotonoyl-CoA carboxylase subunit alpha, mitochondrial"/>
    <property type="match status" value="1"/>
</dbReference>
<dbReference type="GO" id="GO:0004075">
    <property type="term" value="F:biotin carboxylase activity"/>
    <property type="evidence" value="ECO:0007669"/>
    <property type="project" value="UniProtKB-EC"/>
</dbReference>
<evidence type="ECO:0000259" key="11">
    <source>
        <dbReference type="PROSITE" id="PS50975"/>
    </source>
</evidence>
<evidence type="ECO:0000259" key="10">
    <source>
        <dbReference type="PROSITE" id="PS50968"/>
    </source>
</evidence>
<evidence type="ECO:0000313" key="14">
    <source>
        <dbReference type="Proteomes" id="UP000199183"/>
    </source>
</evidence>
<dbReference type="InterPro" id="IPR005482">
    <property type="entry name" value="Biotin_COase_C"/>
</dbReference>
<dbReference type="SMART" id="SM00878">
    <property type="entry name" value="Biotin_carb_C"/>
    <property type="match status" value="1"/>
</dbReference>
<dbReference type="RefSeq" id="WP_091185102.1">
    <property type="nucleotide sequence ID" value="NZ_FNRY01000001.1"/>
</dbReference>
<dbReference type="InterPro" id="IPR000089">
    <property type="entry name" value="Biotin_lipoyl"/>
</dbReference>
<proteinExistence type="predicted"/>
<dbReference type="SUPFAM" id="SSF56059">
    <property type="entry name" value="Glutathione synthetase ATP-binding domain-like"/>
    <property type="match status" value="1"/>
</dbReference>
<keyword evidence="14" id="KW-1185">Reference proteome</keyword>
<dbReference type="Proteomes" id="UP000199183">
    <property type="component" value="Unassembled WGS sequence"/>
</dbReference>
<evidence type="ECO:0000259" key="12">
    <source>
        <dbReference type="PROSITE" id="PS50979"/>
    </source>
</evidence>
<dbReference type="SUPFAM" id="SSF51230">
    <property type="entry name" value="Single hybrid motif"/>
    <property type="match status" value="1"/>
</dbReference>
<feature type="compositionally biased region" description="Basic and acidic residues" evidence="9">
    <location>
        <begin position="656"/>
        <end position="666"/>
    </location>
</feature>
<feature type="region of interest" description="Disordered" evidence="9">
    <location>
        <begin position="648"/>
        <end position="683"/>
    </location>
</feature>
<evidence type="ECO:0000313" key="13">
    <source>
        <dbReference type="EMBL" id="SEC09605.1"/>
    </source>
</evidence>
<feature type="domain" description="Biotin carboxylation" evidence="12">
    <location>
        <begin position="1"/>
        <end position="444"/>
    </location>
</feature>
<dbReference type="InterPro" id="IPR011054">
    <property type="entry name" value="Rudment_hybrid_motif"/>
</dbReference>
<dbReference type="Pfam" id="PF00364">
    <property type="entry name" value="Biotin_lipoyl"/>
    <property type="match status" value="1"/>
</dbReference>
<dbReference type="AlphaFoldDB" id="A0A1H4PQG1"/>
<dbReference type="InterPro" id="IPR001882">
    <property type="entry name" value="Biotin_BS"/>
</dbReference>
<feature type="domain" description="Lipoyl-binding" evidence="10">
    <location>
        <begin position="576"/>
        <end position="649"/>
    </location>
</feature>
<keyword evidence="5 8" id="KW-0067">ATP-binding</keyword>
<dbReference type="PROSITE" id="PS50975">
    <property type="entry name" value="ATP_GRASP"/>
    <property type="match status" value="1"/>
</dbReference>
<evidence type="ECO:0000256" key="6">
    <source>
        <dbReference type="ARBA" id="ARBA00023267"/>
    </source>
</evidence>
<dbReference type="PROSITE" id="PS50968">
    <property type="entry name" value="BIOTINYL_LIPOYL"/>
    <property type="match status" value="1"/>
</dbReference>
<dbReference type="Gene3D" id="3.30.470.20">
    <property type="entry name" value="ATP-grasp fold, B domain"/>
    <property type="match status" value="1"/>
</dbReference>
<evidence type="ECO:0000256" key="3">
    <source>
        <dbReference type="ARBA" id="ARBA00022598"/>
    </source>
</evidence>
<evidence type="ECO:0000256" key="5">
    <source>
        <dbReference type="ARBA" id="ARBA00022840"/>
    </source>
</evidence>
<dbReference type="InterPro" id="IPR005481">
    <property type="entry name" value="BC-like_N"/>
</dbReference>
<dbReference type="Gene3D" id="3.30.700.40">
    <property type="match status" value="1"/>
</dbReference>